<dbReference type="SFLD" id="SFLDS00019">
    <property type="entry name" value="Glutathione_Transferase_(cytos"/>
    <property type="match status" value="1"/>
</dbReference>
<feature type="domain" description="GST N-terminal" evidence="5">
    <location>
        <begin position="12"/>
        <end position="89"/>
    </location>
</feature>
<dbReference type="EC" id="2.5.1.18" evidence="1"/>
<dbReference type="InterPro" id="IPR036249">
    <property type="entry name" value="Thioredoxin-like_sf"/>
</dbReference>
<feature type="domain" description="GST C-terminal" evidence="6">
    <location>
        <begin position="91"/>
        <end position="217"/>
    </location>
</feature>
<dbReference type="InterPro" id="IPR004046">
    <property type="entry name" value="GST_C"/>
</dbReference>
<dbReference type="EMBL" id="JAVFWL010000002">
    <property type="protein sequence ID" value="KAK6739295.1"/>
    <property type="molecule type" value="Genomic_DNA"/>
</dbReference>
<reference evidence="7 8" key="1">
    <citation type="submission" date="2023-08" db="EMBL/GenBank/DDBJ databases">
        <title>A Necator americanus chromosomal reference genome.</title>
        <authorList>
            <person name="Ilik V."/>
            <person name="Petrzelkova K.J."/>
            <person name="Pardy F."/>
            <person name="Fuh T."/>
            <person name="Niatou-Singa F.S."/>
            <person name="Gouil Q."/>
            <person name="Baker L."/>
            <person name="Ritchie M.E."/>
            <person name="Jex A.R."/>
            <person name="Gazzola D."/>
            <person name="Li H."/>
            <person name="Toshio Fujiwara R."/>
            <person name="Zhan B."/>
            <person name="Aroian R.V."/>
            <person name="Pafco B."/>
            <person name="Schwarz E.M."/>
        </authorList>
    </citation>
    <scope>NUCLEOTIDE SEQUENCE [LARGE SCALE GENOMIC DNA]</scope>
    <source>
        <strain evidence="7 8">Aroian</strain>
        <tissue evidence="7">Whole animal</tissue>
    </source>
</reference>
<comment type="catalytic activity">
    <reaction evidence="4">
        <text>RX + glutathione = an S-substituted glutathione + a halide anion + H(+)</text>
        <dbReference type="Rhea" id="RHEA:16437"/>
        <dbReference type="ChEBI" id="CHEBI:15378"/>
        <dbReference type="ChEBI" id="CHEBI:16042"/>
        <dbReference type="ChEBI" id="CHEBI:17792"/>
        <dbReference type="ChEBI" id="CHEBI:57925"/>
        <dbReference type="ChEBI" id="CHEBI:90779"/>
        <dbReference type="EC" id="2.5.1.18"/>
    </reaction>
</comment>
<dbReference type="PROSITE" id="PS50404">
    <property type="entry name" value="GST_NTER"/>
    <property type="match status" value="1"/>
</dbReference>
<proteinExistence type="inferred from homology"/>
<evidence type="ECO:0000256" key="2">
    <source>
        <dbReference type="ARBA" id="ARBA00022679"/>
    </source>
</evidence>
<comment type="similarity">
    <text evidence="3">Belongs to the GST superfamily. Sigma family.</text>
</comment>
<evidence type="ECO:0000259" key="5">
    <source>
        <dbReference type="PROSITE" id="PS50404"/>
    </source>
</evidence>
<dbReference type="CDD" id="cd03192">
    <property type="entry name" value="GST_C_Sigma_like"/>
    <property type="match status" value="1"/>
</dbReference>
<dbReference type="SFLD" id="SFLDG00363">
    <property type="entry name" value="AMPS_(cytGST):_Alpha-__Mu-__Pi"/>
    <property type="match status" value="1"/>
</dbReference>
<dbReference type="PANTHER" id="PTHR11571:SF224">
    <property type="entry name" value="HEMATOPOIETIC PROSTAGLANDIN D SYNTHASE"/>
    <property type="match status" value="1"/>
</dbReference>
<evidence type="ECO:0000256" key="1">
    <source>
        <dbReference type="ARBA" id="ARBA00012452"/>
    </source>
</evidence>
<dbReference type="PANTHER" id="PTHR11571">
    <property type="entry name" value="GLUTATHIONE S-TRANSFERASE"/>
    <property type="match status" value="1"/>
</dbReference>
<evidence type="ECO:0000313" key="8">
    <source>
        <dbReference type="Proteomes" id="UP001303046"/>
    </source>
</evidence>
<dbReference type="Pfam" id="PF02798">
    <property type="entry name" value="GST_N"/>
    <property type="match status" value="1"/>
</dbReference>
<dbReference type="InterPro" id="IPR010987">
    <property type="entry name" value="Glutathione-S-Trfase_C-like"/>
</dbReference>
<dbReference type="Pfam" id="PF14497">
    <property type="entry name" value="GST_C_3"/>
    <property type="match status" value="1"/>
</dbReference>
<dbReference type="Proteomes" id="UP001303046">
    <property type="component" value="Unassembled WGS sequence"/>
</dbReference>
<comment type="caution">
    <text evidence="7">The sequence shown here is derived from an EMBL/GenBank/DDBJ whole genome shotgun (WGS) entry which is preliminary data.</text>
</comment>
<gene>
    <name evidence="7" type="primary">Necator_chrII.g8797</name>
    <name evidence="7" type="ORF">RB195_021002</name>
</gene>
<dbReference type="InterPro" id="IPR004045">
    <property type="entry name" value="Glutathione_S-Trfase_N"/>
</dbReference>
<evidence type="ECO:0000313" key="7">
    <source>
        <dbReference type="EMBL" id="KAK6739295.1"/>
    </source>
</evidence>
<dbReference type="InterPro" id="IPR040079">
    <property type="entry name" value="Glutathione_S-Trfase"/>
</dbReference>
<dbReference type="SFLD" id="SFLDG01205">
    <property type="entry name" value="AMPS.1"/>
    <property type="match status" value="1"/>
</dbReference>
<dbReference type="SUPFAM" id="SSF47616">
    <property type="entry name" value="GST C-terminal domain-like"/>
    <property type="match status" value="1"/>
</dbReference>
<dbReference type="PROSITE" id="PS50405">
    <property type="entry name" value="GST_CTER"/>
    <property type="match status" value="1"/>
</dbReference>
<name>A0ABR1CMQ4_NECAM</name>
<keyword evidence="8" id="KW-1185">Reference proteome</keyword>
<sequence>MRECTQRGNNMPQYKFTYFNGRYIGECARQLFALADQQYDDVRLTLEEFFAIKDKLPFGQLPLLEEDDRELTQSNAINRYLARKFGFAGETPFEEALVDSLADQFVDYRVEIKPYMYTAAGFQNFGDVETLKKEIMLPARDKFLGFITKFLKRSPSGFLVGESVTWVDLLIAEHVSYISAIVLEYFEGFPEVKTHMEKVQCIPNIKKWIESRPNTPY</sequence>
<protein>
    <recommendedName>
        <fullName evidence="1">glutathione transferase</fullName>
        <ecNumber evidence="1">2.5.1.18</ecNumber>
    </recommendedName>
</protein>
<accession>A0ABR1CMQ4</accession>
<evidence type="ECO:0000259" key="6">
    <source>
        <dbReference type="PROSITE" id="PS50405"/>
    </source>
</evidence>
<organism evidence="7 8">
    <name type="scientific">Necator americanus</name>
    <name type="common">Human hookworm</name>
    <dbReference type="NCBI Taxonomy" id="51031"/>
    <lineage>
        <taxon>Eukaryota</taxon>
        <taxon>Metazoa</taxon>
        <taxon>Ecdysozoa</taxon>
        <taxon>Nematoda</taxon>
        <taxon>Chromadorea</taxon>
        <taxon>Rhabditida</taxon>
        <taxon>Rhabditina</taxon>
        <taxon>Rhabditomorpha</taxon>
        <taxon>Strongyloidea</taxon>
        <taxon>Ancylostomatidae</taxon>
        <taxon>Bunostominae</taxon>
        <taxon>Necator</taxon>
    </lineage>
</organism>
<dbReference type="Gene3D" id="1.20.1050.10">
    <property type="match status" value="1"/>
</dbReference>
<dbReference type="InterPro" id="IPR036282">
    <property type="entry name" value="Glutathione-S-Trfase_C_sf"/>
</dbReference>
<keyword evidence="2" id="KW-0808">Transferase</keyword>
<dbReference type="SUPFAM" id="SSF52833">
    <property type="entry name" value="Thioredoxin-like"/>
    <property type="match status" value="1"/>
</dbReference>
<dbReference type="CDD" id="cd03039">
    <property type="entry name" value="GST_N_Sigma_like"/>
    <property type="match status" value="1"/>
</dbReference>
<dbReference type="Gene3D" id="3.40.30.10">
    <property type="entry name" value="Glutaredoxin"/>
    <property type="match status" value="1"/>
</dbReference>
<dbReference type="InterPro" id="IPR050213">
    <property type="entry name" value="GST_superfamily"/>
</dbReference>
<evidence type="ECO:0000256" key="3">
    <source>
        <dbReference type="ARBA" id="ARBA00038317"/>
    </source>
</evidence>
<evidence type="ECO:0000256" key="4">
    <source>
        <dbReference type="ARBA" id="ARBA00047960"/>
    </source>
</evidence>